<dbReference type="AlphaFoldDB" id="A0A552V895"/>
<evidence type="ECO:0000313" key="1">
    <source>
        <dbReference type="EMBL" id="TRW26670.1"/>
    </source>
</evidence>
<evidence type="ECO:0000313" key="2">
    <source>
        <dbReference type="Proteomes" id="UP000320643"/>
    </source>
</evidence>
<keyword evidence="2" id="KW-1185">Reference proteome</keyword>
<sequence length="266" mass="30299">MQENGYTPENVAWIKQLINETIKTGLSFDIDKSFVSPFNIDMSAVSGTTPEEVKFNSIYNKVVTSPTFKQMFINVFGDNTKINAKFIIEEIPQTNNTTIYGLCQLQPYSSPNVLSNIIKIDKSHLLDTSDDVLAVAIIHECLHAFLNVKLRNPEIGMAILDINDMKFDECINTYYNGFTGNQNQHDFFVNHMTPTIKQILTEIKNTLYTPQQIYLTTHPELPNGVAIHSPMDNVIPLQPSEQVIPWNWDDYFTHLSFMGITVLLIF</sequence>
<name>A0A552V895_9FLAO</name>
<dbReference type="OrthoDB" id="1190041at2"/>
<reference evidence="1 2" key="1">
    <citation type="submission" date="2019-07" db="EMBL/GenBank/DDBJ databases">
        <title>Flavobacterium sp. nov., isolated from glacier ice.</title>
        <authorList>
            <person name="Liu Q."/>
            <person name="Xin Y.-H."/>
        </authorList>
    </citation>
    <scope>NUCLEOTIDE SEQUENCE [LARGE SCALE GENOMIC DNA]</scope>
    <source>
        <strain evidence="1 2">ZT4R6</strain>
    </source>
</reference>
<gene>
    <name evidence="1" type="ORF">FMM05_04640</name>
</gene>
<organism evidence="1 2">
    <name type="scientific">Flavobacterium zepuense</name>
    <dbReference type="NCBI Taxonomy" id="2593302"/>
    <lineage>
        <taxon>Bacteria</taxon>
        <taxon>Pseudomonadati</taxon>
        <taxon>Bacteroidota</taxon>
        <taxon>Flavobacteriia</taxon>
        <taxon>Flavobacteriales</taxon>
        <taxon>Flavobacteriaceae</taxon>
        <taxon>Flavobacterium</taxon>
    </lineage>
</organism>
<protein>
    <submittedName>
        <fullName evidence="1">Uncharacterized protein</fullName>
    </submittedName>
</protein>
<dbReference type="Proteomes" id="UP000320643">
    <property type="component" value="Unassembled WGS sequence"/>
</dbReference>
<accession>A0A552V895</accession>
<dbReference type="RefSeq" id="WP_143372168.1">
    <property type="nucleotide sequence ID" value="NZ_VJVZ01000002.1"/>
</dbReference>
<comment type="caution">
    <text evidence="1">The sequence shown here is derived from an EMBL/GenBank/DDBJ whole genome shotgun (WGS) entry which is preliminary data.</text>
</comment>
<proteinExistence type="predicted"/>
<dbReference type="EMBL" id="VJVZ01000002">
    <property type="protein sequence ID" value="TRW26670.1"/>
    <property type="molecule type" value="Genomic_DNA"/>
</dbReference>